<feature type="region of interest" description="Disordered" evidence="1">
    <location>
        <begin position="53"/>
        <end position="86"/>
    </location>
</feature>
<proteinExistence type="predicted"/>
<name>M4RE31_9BIFI</name>
<accession>M4RE31</accession>
<feature type="region of interest" description="Disordered" evidence="1">
    <location>
        <begin position="1"/>
        <end position="31"/>
    </location>
</feature>
<reference evidence="2 3" key="1">
    <citation type="journal article" date="2013" name="Genome Announc.">
        <title>Complete Genome Sequence of the Probiotic Bifidobacterium thermophilum Strain RBL67.</title>
        <authorList>
            <person name="Jans C."/>
            <person name="Lacroix C."/>
            <person name="Follador R."/>
            <person name="Stevens M.J."/>
        </authorList>
    </citation>
    <scope>NUCLEOTIDE SEQUENCE [LARGE SCALE GENOMIC DNA]</scope>
    <source>
        <strain evidence="2 3">RBL67</strain>
    </source>
</reference>
<evidence type="ECO:0000313" key="2">
    <source>
        <dbReference type="EMBL" id="AGH40818.1"/>
    </source>
</evidence>
<dbReference type="HOGENOM" id="CLU_2491608_0_0_11"/>
<keyword evidence="3" id="KW-1185">Reference proteome</keyword>
<feature type="compositionally biased region" description="Basic and acidic residues" evidence="1">
    <location>
        <begin position="19"/>
        <end position="31"/>
    </location>
</feature>
<gene>
    <name evidence="2" type="ORF">D805_0551</name>
</gene>
<evidence type="ECO:0000313" key="3">
    <source>
        <dbReference type="Proteomes" id="UP000011835"/>
    </source>
</evidence>
<organism evidence="2 3">
    <name type="scientific">Bifidobacterium thermophilum RBL67</name>
    <dbReference type="NCBI Taxonomy" id="1254439"/>
    <lineage>
        <taxon>Bacteria</taxon>
        <taxon>Bacillati</taxon>
        <taxon>Actinomycetota</taxon>
        <taxon>Actinomycetes</taxon>
        <taxon>Bifidobacteriales</taxon>
        <taxon>Bifidobacteriaceae</taxon>
        <taxon>Bifidobacterium</taxon>
    </lineage>
</organism>
<dbReference type="AlphaFoldDB" id="M4RE31"/>
<dbReference type="KEGG" id="btp:D805_0551"/>
<dbReference type="EMBL" id="CP004346">
    <property type="protein sequence ID" value="AGH40818.1"/>
    <property type="molecule type" value="Genomic_DNA"/>
</dbReference>
<sequence>MGEMSEMGEMGEMGELGNMEEHGGLARRGNDNSRRGATCWLLSGAGLPGFLVGPGISRRGVPGRSHGGEMPQVSWVSQNGIGVRCD</sequence>
<dbReference type="Proteomes" id="UP000011835">
    <property type="component" value="Chromosome"/>
</dbReference>
<feature type="compositionally biased region" description="Low complexity" evidence="1">
    <location>
        <begin position="1"/>
        <end position="17"/>
    </location>
</feature>
<protein>
    <submittedName>
        <fullName evidence="2">Uncharacterized protein</fullName>
    </submittedName>
</protein>
<evidence type="ECO:0000256" key="1">
    <source>
        <dbReference type="SAM" id="MobiDB-lite"/>
    </source>
</evidence>